<comment type="caution">
    <text evidence="9">Lacks conserved residue(s) required for the propagation of feature annotation.</text>
</comment>
<dbReference type="InterPro" id="IPR055344">
    <property type="entry name" value="SecD_SecF_C_bact"/>
</dbReference>
<evidence type="ECO:0000256" key="3">
    <source>
        <dbReference type="ARBA" id="ARBA00022475"/>
    </source>
</evidence>
<feature type="domain" description="Protein translocase subunit SecDF P1" evidence="11">
    <location>
        <begin position="84"/>
        <end position="141"/>
    </location>
</feature>
<dbReference type="InterPro" id="IPR048634">
    <property type="entry name" value="SecD_SecF_C"/>
</dbReference>
<keyword evidence="7 9" id="KW-0811">Translocation</keyword>
<dbReference type="Pfam" id="PF02355">
    <property type="entry name" value="SecD_SecF_C"/>
    <property type="match status" value="1"/>
</dbReference>
<evidence type="ECO:0000259" key="12">
    <source>
        <dbReference type="Pfam" id="PF22599"/>
    </source>
</evidence>
<dbReference type="InterPro" id="IPR005791">
    <property type="entry name" value="SecD"/>
</dbReference>
<feature type="transmembrane region" description="Helical" evidence="9">
    <location>
        <begin position="381"/>
        <end position="401"/>
    </location>
</feature>
<dbReference type="GO" id="GO:0043952">
    <property type="term" value="P:protein transport by the Sec complex"/>
    <property type="evidence" value="ECO:0007669"/>
    <property type="project" value="UniProtKB-UniRule"/>
</dbReference>
<dbReference type="NCBIfam" id="TIGR00916">
    <property type="entry name" value="2A0604s01"/>
    <property type="match status" value="1"/>
</dbReference>
<evidence type="ECO:0000259" key="11">
    <source>
        <dbReference type="Pfam" id="PF21760"/>
    </source>
</evidence>
<name>A0A933W8C6_UNCEI</name>
<evidence type="ECO:0000256" key="1">
    <source>
        <dbReference type="ARBA" id="ARBA00004651"/>
    </source>
</evidence>
<evidence type="ECO:0000256" key="9">
    <source>
        <dbReference type="HAMAP-Rule" id="MF_01463"/>
    </source>
</evidence>
<dbReference type="PRINTS" id="PR00702">
    <property type="entry name" value="ACRIFLAVINRP"/>
</dbReference>
<dbReference type="HAMAP" id="MF_01463_B">
    <property type="entry name" value="SecD_B"/>
    <property type="match status" value="1"/>
</dbReference>
<dbReference type="InterPro" id="IPR054384">
    <property type="entry name" value="SecDF_P1_head"/>
</dbReference>
<dbReference type="Gene3D" id="3.30.1360.200">
    <property type="match status" value="1"/>
</dbReference>
<gene>
    <name evidence="9 13" type="primary">secD</name>
    <name evidence="13" type="ORF">HZA61_07740</name>
</gene>
<dbReference type="InterPro" id="IPR001036">
    <property type="entry name" value="Acrflvin-R"/>
</dbReference>
<dbReference type="Gene3D" id="3.30.70.3220">
    <property type="match status" value="1"/>
</dbReference>
<dbReference type="PANTHER" id="PTHR30081:SF1">
    <property type="entry name" value="PROTEIN TRANSLOCASE SUBUNIT SECD"/>
    <property type="match status" value="1"/>
</dbReference>
<evidence type="ECO:0000256" key="8">
    <source>
        <dbReference type="ARBA" id="ARBA00023136"/>
    </source>
</evidence>
<dbReference type="Pfam" id="PF22599">
    <property type="entry name" value="SecDF_P1_head"/>
    <property type="match status" value="1"/>
</dbReference>
<keyword evidence="3 9" id="KW-1003">Cell membrane</keyword>
<dbReference type="Pfam" id="PF21760">
    <property type="entry name" value="SecD_1st"/>
    <property type="match status" value="1"/>
</dbReference>
<evidence type="ECO:0000256" key="6">
    <source>
        <dbReference type="ARBA" id="ARBA00022989"/>
    </source>
</evidence>
<feature type="domain" description="SecDF P1 head subdomain" evidence="12">
    <location>
        <begin position="227"/>
        <end position="333"/>
    </location>
</feature>
<evidence type="ECO:0000259" key="10">
    <source>
        <dbReference type="Pfam" id="PF02355"/>
    </source>
</evidence>
<evidence type="ECO:0000313" key="14">
    <source>
        <dbReference type="Proteomes" id="UP000696931"/>
    </source>
</evidence>
<dbReference type="InterPro" id="IPR022646">
    <property type="entry name" value="SecD/SecF_CS"/>
</dbReference>
<dbReference type="InterPro" id="IPR048631">
    <property type="entry name" value="SecD_1st"/>
</dbReference>
<dbReference type="GO" id="GO:0015450">
    <property type="term" value="F:protein-transporting ATPase activity"/>
    <property type="evidence" value="ECO:0007669"/>
    <property type="project" value="InterPro"/>
</dbReference>
<feature type="transmembrane region" description="Helical" evidence="9">
    <location>
        <begin position="7"/>
        <end position="24"/>
    </location>
</feature>
<feature type="domain" description="Protein export membrane protein SecD/SecF C-terminal" evidence="10">
    <location>
        <begin position="336"/>
        <end position="502"/>
    </location>
</feature>
<dbReference type="EMBL" id="JACRIW010000049">
    <property type="protein sequence ID" value="MBI5169362.1"/>
    <property type="molecule type" value="Genomic_DNA"/>
</dbReference>
<dbReference type="FunFam" id="1.20.1640.10:FF:000004">
    <property type="entry name" value="Protein translocase subunit SecD"/>
    <property type="match status" value="1"/>
</dbReference>
<dbReference type="Pfam" id="PF07549">
    <property type="entry name" value="Sec_GG"/>
    <property type="match status" value="1"/>
</dbReference>
<comment type="caution">
    <text evidence="13">The sequence shown here is derived from an EMBL/GenBank/DDBJ whole genome shotgun (WGS) entry which is preliminary data.</text>
</comment>
<evidence type="ECO:0000256" key="4">
    <source>
        <dbReference type="ARBA" id="ARBA00022692"/>
    </source>
</evidence>
<accession>A0A933W8C6</accession>
<keyword evidence="2 9" id="KW-0813">Transport</keyword>
<evidence type="ECO:0000313" key="13">
    <source>
        <dbReference type="EMBL" id="MBI5169362.1"/>
    </source>
</evidence>
<feature type="transmembrane region" description="Helical" evidence="9">
    <location>
        <begin position="478"/>
        <end position="502"/>
    </location>
</feature>
<evidence type="ECO:0000256" key="2">
    <source>
        <dbReference type="ARBA" id="ARBA00022448"/>
    </source>
</evidence>
<dbReference type="PANTHER" id="PTHR30081">
    <property type="entry name" value="PROTEIN-EXPORT MEMBRANE PROTEIN SEC"/>
    <property type="match status" value="1"/>
</dbReference>
<dbReference type="NCBIfam" id="TIGR01129">
    <property type="entry name" value="secD"/>
    <property type="match status" value="1"/>
</dbReference>
<keyword evidence="6 9" id="KW-1133">Transmembrane helix</keyword>
<keyword evidence="5 9" id="KW-0653">Protein transport</keyword>
<protein>
    <recommendedName>
        <fullName evidence="9">Protein translocase subunit SecD</fullName>
    </recommendedName>
</protein>
<reference evidence="13" key="1">
    <citation type="submission" date="2020-07" db="EMBL/GenBank/DDBJ databases">
        <title>Huge and variable diversity of episymbiotic CPR bacteria and DPANN archaea in groundwater ecosystems.</title>
        <authorList>
            <person name="He C.Y."/>
            <person name="Keren R."/>
            <person name="Whittaker M."/>
            <person name="Farag I.F."/>
            <person name="Doudna J."/>
            <person name="Cate J.H.D."/>
            <person name="Banfield J.F."/>
        </authorList>
    </citation>
    <scope>NUCLEOTIDE SEQUENCE</scope>
    <source>
        <strain evidence="13">NC_groundwater_1813_Pr3_B-0.1um_71_17</strain>
    </source>
</reference>
<dbReference type="AlphaFoldDB" id="A0A933W8C6"/>
<dbReference type="SUPFAM" id="SSF82866">
    <property type="entry name" value="Multidrug efflux transporter AcrB transmembrane domain"/>
    <property type="match status" value="1"/>
</dbReference>
<organism evidence="13 14">
    <name type="scientific">Eiseniibacteriota bacterium</name>
    <dbReference type="NCBI Taxonomy" id="2212470"/>
    <lineage>
        <taxon>Bacteria</taxon>
        <taxon>Candidatus Eiseniibacteriota</taxon>
    </lineage>
</organism>
<dbReference type="GO" id="GO:0006605">
    <property type="term" value="P:protein targeting"/>
    <property type="evidence" value="ECO:0007669"/>
    <property type="project" value="UniProtKB-UniRule"/>
</dbReference>
<dbReference type="GO" id="GO:0005886">
    <property type="term" value="C:plasma membrane"/>
    <property type="evidence" value="ECO:0007669"/>
    <property type="project" value="UniProtKB-SubCell"/>
</dbReference>
<comment type="subunit">
    <text evidence="9">Forms a complex with SecF. Part of the essential Sec protein translocation apparatus which comprises SecA, SecYEG and auxiliary proteins SecDF. Other proteins may also be involved.</text>
</comment>
<evidence type="ECO:0000256" key="5">
    <source>
        <dbReference type="ARBA" id="ARBA00022927"/>
    </source>
</evidence>
<dbReference type="Gene3D" id="1.20.1640.10">
    <property type="entry name" value="Multidrug efflux transporter AcrB transmembrane domain"/>
    <property type="match status" value="1"/>
</dbReference>
<dbReference type="Proteomes" id="UP000696931">
    <property type="component" value="Unassembled WGS sequence"/>
</dbReference>
<comment type="similarity">
    <text evidence="9">Belongs to the SecD/SecF family. SecD subfamily.</text>
</comment>
<feature type="transmembrane region" description="Helical" evidence="9">
    <location>
        <begin position="355"/>
        <end position="374"/>
    </location>
</feature>
<keyword evidence="4 9" id="KW-0812">Transmembrane</keyword>
<dbReference type="InterPro" id="IPR022813">
    <property type="entry name" value="SecD/SecF_arch_bac"/>
</dbReference>
<sequence length="516" mass="55750">MSRSDLLKLAGVVLVTALAAWFLYPSYTYYSMTPAQTEALAPKKLAELRKKAIHLGLDLQGGLQLLLEVDKSKLSAAEAKDATDRAMEIIRNRVDQFGVAEPLIQREGEDRIAVQLPGLTDRARAIELIGKTALLEFKLVRTPEETKATFDRLDAFFAASNTAETDTTLRLHPITGRMLDQGVFPETEAAIVEKLLASTNLDSILPPDTQVLWEKGARDIGGVNARTLYVLKRSAEMTGGSVSTADAAVGLDPNQPGAWGVSMNMTPKGRTEFARVTGANVGRQLSIVLDGVVQSAPNIQDRIPGGNARITGSFDINSSKDLAIVLRAGALPAPVKILEERTVGPSLGGDSIQQGVRAGLIGTAMIVAFMVVYYQLSGVVAVLAMILNTFYILAILAYSGATLTLPGIAGLVLTVGMAVDTNVLIFERIREELRSGRSIRQAVDLGYDRAFRTVFDAHSTQIISGLFLFQFGTGPIKGFAFTLIWGLVANLFTAVVFTRMIYDFWLSRGKADRLSI</sequence>
<comment type="subcellular location">
    <subcellularLocation>
        <location evidence="1 9">Cell membrane</location>
        <topology evidence="1 9">Multi-pass membrane protein</topology>
    </subcellularLocation>
</comment>
<keyword evidence="8 9" id="KW-0472">Membrane</keyword>
<evidence type="ECO:0000256" key="7">
    <source>
        <dbReference type="ARBA" id="ARBA00023010"/>
    </source>
</evidence>
<dbReference type="GO" id="GO:0065002">
    <property type="term" value="P:intracellular protein transmembrane transport"/>
    <property type="evidence" value="ECO:0007669"/>
    <property type="project" value="UniProtKB-UniRule"/>
</dbReference>
<proteinExistence type="inferred from homology"/>
<comment type="function">
    <text evidence="9">Part of the Sec protein translocase complex. Interacts with the SecYEG preprotein conducting channel. SecDF uses the proton motive force (PMF) to complete protein translocation after the ATP-dependent function of SecA.</text>
</comment>